<organism evidence="6">
    <name type="scientific">freshwater metagenome</name>
    <dbReference type="NCBI Taxonomy" id="449393"/>
    <lineage>
        <taxon>unclassified sequences</taxon>
        <taxon>metagenomes</taxon>
        <taxon>ecological metagenomes</taxon>
    </lineage>
</organism>
<dbReference type="InterPro" id="IPR051464">
    <property type="entry name" value="Peptidase_M42_aminopept"/>
</dbReference>
<dbReference type="InterPro" id="IPR008007">
    <property type="entry name" value="Peptidase_M42"/>
</dbReference>
<dbReference type="EMBL" id="JNSL01000056">
    <property type="protein sequence ID" value="KGA17702.1"/>
    <property type="molecule type" value="Genomic_DNA"/>
</dbReference>
<comment type="similarity">
    <text evidence="1">Belongs to the peptidase M42 family.</text>
</comment>
<evidence type="ECO:0000256" key="3">
    <source>
        <dbReference type="ARBA" id="ARBA00022670"/>
    </source>
</evidence>
<keyword evidence="2" id="KW-0031">Aminopeptidase</keyword>
<evidence type="ECO:0000313" key="6">
    <source>
        <dbReference type="EMBL" id="KGA17702.1"/>
    </source>
</evidence>
<dbReference type="PANTHER" id="PTHR32481">
    <property type="entry name" value="AMINOPEPTIDASE"/>
    <property type="match status" value="1"/>
</dbReference>
<dbReference type="SUPFAM" id="SSF53187">
    <property type="entry name" value="Zn-dependent exopeptidases"/>
    <property type="match status" value="1"/>
</dbReference>
<dbReference type="GO" id="GO:0046872">
    <property type="term" value="F:metal ion binding"/>
    <property type="evidence" value="ECO:0007669"/>
    <property type="project" value="UniProtKB-KW"/>
</dbReference>
<dbReference type="Gene3D" id="3.40.630.10">
    <property type="entry name" value="Zn peptidases"/>
    <property type="match status" value="1"/>
</dbReference>
<proteinExistence type="inferred from homology"/>
<protein>
    <recommendedName>
        <fullName evidence="7">Peptidase M42 family protein</fullName>
    </recommendedName>
</protein>
<keyword evidence="4" id="KW-0479">Metal-binding</keyword>
<dbReference type="GO" id="GO:0004177">
    <property type="term" value="F:aminopeptidase activity"/>
    <property type="evidence" value="ECO:0007669"/>
    <property type="project" value="UniProtKB-KW"/>
</dbReference>
<name>A0A094Q2T9_9ZZZZ</name>
<dbReference type="PANTHER" id="PTHR32481:SF0">
    <property type="entry name" value="AMINOPEPTIDASE YPDE-RELATED"/>
    <property type="match status" value="1"/>
</dbReference>
<dbReference type="Pfam" id="PF05343">
    <property type="entry name" value="Peptidase_M42"/>
    <property type="match status" value="1"/>
</dbReference>
<keyword evidence="3" id="KW-0645">Protease</keyword>
<evidence type="ECO:0000256" key="2">
    <source>
        <dbReference type="ARBA" id="ARBA00022438"/>
    </source>
</evidence>
<evidence type="ECO:0008006" key="7">
    <source>
        <dbReference type="Google" id="ProtNLM"/>
    </source>
</evidence>
<comment type="caution">
    <text evidence="6">The sequence shown here is derived from an EMBL/GenBank/DDBJ whole genome shotgun (WGS) entry which is preliminary data.</text>
</comment>
<evidence type="ECO:0000256" key="4">
    <source>
        <dbReference type="ARBA" id="ARBA00022723"/>
    </source>
</evidence>
<dbReference type="GO" id="GO:0006508">
    <property type="term" value="P:proteolysis"/>
    <property type="evidence" value="ECO:0007669"/>
    <property type="project" value="UniProtKB-KW"/>
</dbReference>
<evidence type="ECO:0000256" key="1">
    <source>
        <dbReference type="ARBA" id="ARBA00006272"/>
    </source>
</evidence>
<sequence>MSLIERLEKYCLTPAMAGFEDEMIKKLKADLKDYVDEIRVDVLGNVIATIKGTSPEGSDLMIFAHTDSLGMIVKGVEDNGFIRIERVGGVPERILAASNVILQTSSGKIVNGVIGFVSHHLTPPEDKYKVKPIGECYVDIGATSAKEVAAAGVKIGTPVLYRPSFEKLVNNRVAATSLDDRGGCAVLVELAQHFGKKRPKATLHLVGTVQEEFNLRGAMVAAQQIHPTAAISIDLVAASDTPDIHGGNAVEVGAGPVVGTYTFHGRGTLNGLIPHPRLLSLIEESAQAQKVDLQRHATIGLLTDASYVQLVGEGVACVDVAWPTRYTHSGVEVCSLDDLEDLTKLLIGVVKKFPTEEDFSRG</sequence>
<dbReference type="SUPFAM" id="SSF101821">
    <property type="entry name" value="Aminopeptidase/glucanase lid domain"/>
    <property type="match status" value="1"/>
</dbReference>
<keyword evidence="5" id="KW-0378">Hydrolase</keyword>
<gene>
    <name evidence="6" type="ORF">GM51_9855</name>
</gene>
<accession>A0A094Q2T9</accession>
<dbReference type="Gene3D" id="2.40.30.40">
    <property type="entry name" value="Peptidase M42, domain 2"/>
    <property type="match status" value="1"/>
</dbReference>
<dbReference type="AlphaFoldDB" id="A0A094Q2T9"/>
<dbReference type="InterPro" id="IPR023367">
    <property type="entry name" value="Peptidase_M42_dom2"/>
</dbReference>
<reference evidence="6" key="1">
    <citation type="submission" date="2014-06" db="EMBL/GenBank/DDBJ databases">
        <title>Key roles for freshwater Actinobacteria revealed by deep metagenomic sequencing.</title>
        <authorList>
            <person name="Ghai R."/>
            <person name="Mizuno C.M."/>
            <person name="Picazo A."/>
            <person name="Camacho A."/>
            <person name="Rodriguez-Valera F."/>
        </authorList>
    </citation>
    <scope>NUCLEOTIDE SEQUENCE</scope>
</reference>
<dbReference type="PIRSF" id="PIRSF001123">
    <property type="entry name" value="PepA_GA"/>
    <property type="match status" value="1"/>
</dbReference>
<evidence type="ECO:0000256" key="5">
    <source>
        <dbReference type="ARBA" id="ARBA00022801"/>
    </source>
</evidence>